<dbReference type="SUPFAM" id="SSF56112">
    <property type="entry name" value="Protein kinase-like (PK-like)"/>
    <property type="match status" value="1"/>
</dbReference>
<name>A0AA36N7R3_9DINO</name>
<dbReference type="InterPro" id="IPR050154">
    <property type="entry name" value="UbiB_kinase"/>
</dbReference>
<dbReference type="PANTHER" id="PTHR10566:SF118">
    <property type="entry name" value="PROTEIN KINASE DOMAIN-CONTAINING PROTEIN"/>
    <property type="match status" value="1"/>
</dbReference>
<organism evidence="4 5">
    <name type="scientific">Effrenium voratum</name>
    <dbReference type="NCBI Taxonomy" id="2562239"/>
    <lineage>
        <taxon>Eukaryota</taxon>
        <taxon>Sar</taxon>
        <taxon>Alveolata</taxon>
        <taxon>Dinophyceae</taxon>
        <taxon>Suessiales</taxon>
        <taxon>Symbiodiniaceae</taxon>
        <taxon>Effrenium</taxon>
    </lineage>
</organism>
<feature type="signal peptide" evidence="2">
    <location>
        <begin position="1"/>
        <end position="23"/>
    </location>
</feature>
<dbReference type="EMBL" id="CAUJNA010002336">
    <property type="protein sequence ID" value="CAJ1392457.1"/>
    <property type="molecule type" value="Genomic_DNA"/>
</dbReference>
<evidence type="ECO:0000256" key="2">
    <source>
        <dbReference type="SAM" id="SignalP"/>
    </source>
</evidence>
<dbReference type="CDD" id="cd05121">
    <property type="entry name" value="ABC1_ADCK3-like"/>
    <property type="match status" value="1"/>
</dbReference>
<comment type="caution">
    <text evidence="4">The sequence shown here is derived from an EMBL/GenBank/DDBJ whole genome shotgun (WGS) entry which is preliminary data.</text>
</comment>
<evidence type="ECO:0000256" key="1">
    <source>
        <dbReference type="ARBA" id="ARBA00009670"/>
    </source>
</evidence>
<feature type="domain" description="Protein kinase" evidence="3">
    <location>
        <begin position="214"/>
        <end position="553"/>
    </location>
</feature>
<feature type="chain" id="PRO_5041376981" description="Protein kinase domain-containing protein" evidence="2">
    <location>
        <begin position="24"/>
        <end position="739"/>
    </location>
</feature>
<dbReference type="Gene3D" id="3.90.1200.10">
    <property type="match status" value="1"/>
</dbReference>
<dbReference type="AlphaFoldDB" id="A0AA36N7R3"/>
<proteinExistence type="inferred from homology"/>
<comment type="similarity">
    <text evidence="1">Belongs to the protein kinase superfamily. ADCK protein kinase family.</text>
</comment>
<evidence type="ECO:0000313" key="5">
    <source>
        <dbReference type="Proteomes" id="UP001178507"/>
    </source>
</evidence>
<dbReference type="InterPro" id="IPR000719">
    <property type="entry name" value="Prot_kinase_dom"/>
</dbReference>
<accession>A0AA36N7R3</accession>
<protein>
    <recommendedName>
        <fullName evidence="3">Protein kinase domain-containing protein</fullName>
    </recommendedName>
</protein>
<keyword evidence="5" id="KW-1185">Reference proteome</keyword>
<dbReference type="PANTHER" id="PTHR10566">
    <property type="entry name" value="CHAPERONE-ACTIVITY OF BC1 COMPLEX CABC1 -RELATED"/>
    <property type="match status" value="1"/>
</dbReference>
<dbReference type="PROSITE" id="PS50011">
    <property type="entry name" value="PROTEIN_KINASE_DOM"/>
    <property type="match status" value="1"/>
</dbReference>
<gene>
    <name evidence="4" type="ORF">EVOR1521_LOCUS17548</name>
</gene>
<reference evidence="4" key="1">
    <citation type="submission" date="2023-08" db="EMBL/GenBank/DDBJ databases">
        <authorList>
            <person name="Chen Y."/>
            <person name="Shah S."/>
            <person name="Dougan E. K."/>
            <person name="Thang M."/>
            <person name="Chan C."/>
        </authorList>
    </citation>
    <scope>NUCLEOTIDE SEQUENCE</scope>
</reference>
<keyword evidence="2" id="KW-0732">Signal</keyword>
<evidence type="ECO:0000259" key="3">
    <source>
        <dbReference type="PROSITE" id="PS50011"/>
    </source>
</evidence>
<dbReference type="InterPro" id="IPR011009">
    <property type="entry name" value="Kinase-like_dom_sf"/>
</dbReference>
<dbReference type="InterPro" id="IPR004147">
    <property type="entry name" value="ABC1_dom"/>
</dbReference>
<evidence type="ECO:0000313" key="4">
    <source>
        <dbReference type="EMBL" id="CAJ1392457.1"/>
    </source>
</evidence>
<dbReference type="GO" id="GO:0005524">
    <property type="term" value="F:ATP binding"/>
    <property type="evidence" value="ECO:0007669"/>
    <property type="project" value="InterPro"/>
</dbReference>
<dbReference type="Proteomes" id="UP001178507">
    <property type="component" value="Unassembled WGS sequence"/>
</dbReference>
<dbReference type="Pfam" id="PF03109">
    <property type="entry name" value="ABC1"/>
    <property type="match status" value="1"/>
</dbReference>
<dbReference type="GO" id="GO:0004672">
    <property type="term" value="F:protein kinase activity"/>
    <property type="evidence" value="ECO:0007669"/>
    <property type="project" value="InterPro"/>
</dbReference>
<sequence>MAALRHGRGVLVVALFTASIGFAVPRSFRGNAAKGAPSVARDFGSFSDFSGSNRHLWCVLPIGVTVAACRFSQRARSARPRLLLRATPFPDGKYDPDTAAAYFQSRPWMVTWRAAELAGTGLSLAARLLLDLQTGQWEANASKRAQELVEILTDLGPTFIKIGQALSIRADLLSPAYLKALTELQDRVPPFPTPIADEIIESELGRPVGEVFEEISPAPIASASLGQVYRAKIREGPEVAVKVQRPGMEEVVALDLYLLKLGSGPLRAFLELTRSGLNTDIPGLVDEWGKGFVGELDYLQEAANAVLFQHDIEKTPLAGAVFAPPPIESCSSAKVLTTEWVVGERLETSGAEDVTKLCSVAMNTYLTMMLETGVLHADPHPGNLLRTPDGRLCILDWGLVTTLDPSFRVAYIEHIAHLVSGDYDPVPTDLVTLGFVPEGMEDDIIQSQVVGTLANVYGQWSAGGGAARVDVNALFNQIQDLSRKYGNLFRVPPYFFYIARAFAVLEGIGLSNDEGYSVVGECLPYVAQRLISDEDPRISNALASFIYGSQKGLDRQPSPERLKYLATGFSSYMAATRNDNTSAAKEASKLADQLASLVLGRVPNGSETNGEASKGRRVAPALQDLLLDEIAKVVGANARRFASSWKLPGSLMTPDTSDEQVLANAQEIVSMAEPQVQEIIQRFRDLPFTEQRSIAAEVLSKLWDYRGQAFGASGRLAARLLLQGISRVRADIDKAFSDR</sequence>